<dbReference type="PANTHER" id="PTHR46133:SF28">
    <property type="entry name" value="BHLH TRANSCRIPTION FACTOR"/>
    <property type="match status" value="1"/>
</dbReference>
<protein>
    <submittedName>
        <fullName evidence="9">BHLH transcription factor</fullName>
    </submittedName>
</protein>
<evidence type="ECO:0000256" key="6">
    <source>
        <dbReference type="SAM" id="Coils"/>
    </source>
</evidence>
<evidence type="ECO:0000256" key="4">
    <source>
        <dbReference type="ARBA" id="ARBA00023163"/>
    </source>
</evidence>
<dbReference type="PANTHER" id="PTHR46133">
    <property type="entry name" value="BHLH TRANSCRIPTION FACTOR"/>
    <property type="match status" value="1"/>
</dbReference>
<dbReference type="EMBL" id="MN883668">
    <property type="protein sequence ID" value="QOJ43721.1"/>
    <property type="molecule type" value="mRNA"/>
</dbReference>
<evidence type="ECO:0000256" key="1">
    <source>
        <dbReference type="ARBA" id="ARBA00005510"/>
    </source>
</evidence>
<sequence length="236" mass="26037">MASPENSNWGFDYPLIDDIPVPGGDFGVPGSGFFWTPQGISCTSSARMENSGNLVDAAALNESGSKKRVRSESSSISGSKACREKMRRDKLNDKFLELGSVLDPGNPKIDKAAILSDAARMVNQLRSEAQKLKDSNETLQEKIKELKSEKSELRDEKQRLKQEKENLEQQIKMLSSRPSFMPHPPVMPAAFAAQGQASGHKMMMPIIGYPGYPMWQFMPPVEVDTSQDAESFPPVA</sequence>
<feature type="region of interest" description="Disordered" evidence="7">
    <location>
        <begin position="64"/>
        <end position="84"/>
    </location>
</feature>
<dbReference type="Gene3D" id="4.10.280.10">
    <property type="entry name" value="Helix-loop-helix DNA-binding domain"/>
    <property type="match status" value="1"/>
</dbReference>
<keyword evidence="3" id="KW-0238">DNA-binding</keyword>
<keyword evidence="2" id="KW-0805">Transcription regulation</keyword>
<keyword evidence="5" id="KW-0539">Nucleus</keyword>
<reference evidence="9" key="1">
    <citation type="submission" date="2019-12" db="EMBL/GenBank/DDBJ databases">
        <title>Identification of the bHLH gene family in Dracaena cambodiana reveals candidate genes involved in flavonoid biosynthesis.</title>
        <authorList>
            <person name="Zhu J."/>
            <person name="Peng S."/>
        </authorList>
    </citation>
    <scope>NUCLEOTIDE SEQUENCE</scope>
</reference>
<dbReference type="GO" id="GO:0003700">
    <property type="term" value="F:DNA-binding transcription factor activity"/>
    <property type="evidence" value="ECO:0007669"/>
    <property type="project" value="InterPro"/>
</dbReference>
<accession>A0A7M3UQL8</accession>
<dbReference type="FunFam" id="4.10.280.10:FF:000104">
    <property type="entry name" value="Transcription factor bHLH34"/>
    <property type="match status" value="1"/>
</dbReference>
<evidence type="ECO:0000256" key="5">
    <source>
        <dbReference type="ARBA" id="ARBA00023242"/>
    </source>
</evidence>
<dbReference type="PROSITE" id="PS50888">
    <property type="entry name" value="BHLH"/>
    <property type="match status" value="1"/>
</dbReference>
<evidence type="ECO:0000256" key="2">
    <source>
        <dbReference type="ARBA" id="ARBA00023015"/>
    </source>
</evidence>
<evidence type="ECO:0000259" key="8">
    <source>
        <dbReference type="PROSITE" id="PS50888"/>
    </source>
</evidence>
<dbReference type="GO" id="GO:0006879">
    <property type="term" value="P:intracellular iron ion homeostasis"/>
    <property type="evidence" value="ECO:0007669"/>
    <property type="project" value="InterPro"/>
</dbReference>
<dbReference type="SMART" id="SM00353">
    <property type="entry name" value="HLH"/>
    <property type="match status" value="1"/>
</dbReference>
<dbReference type="InterPro" id="IPR044818">
    <property type="entry name" value="ILR3-like"/>
</dbReference>
<dbReference type="GO" id="GO:0000976">
    <property type="term" value="F:transcription cis-regulatory region binding"/>
    <property type="evidence" value="ECO:0007669"/>
    <property type="project" value="UniProtKB-ARBA"/>
</dbReference>
<comment type="similarity">
    <text evidence="1">Belongs to the bHLH protein family.</text>
</comment>
<organism evidence="9">
    <name type="scientific">Dracaena cambodiana</name>
    <dbReference type="NCBI Taxonomy" id="580341"/>
    <lineage>
        <taxon>Eukaryota</taxon>
        <taxon>Viridiplantae</taxon>
        <taxon>Streptophyta</taxon>
        <taxon>Embryophyta</taxon>
        <taxon>Tracheophyta</taxon>
        <taxon>Spermatophyta</taxon>
        <taxon>Magnoliopsida</taxon>
        <taxon>Liliopsida</taxon>
        <taxon>Asparagales</taxon>
        <taxon>Asparagaceae</taxon>
        <taxon>Nolinoideae</taxon>
        <taxon>Dracaena</taxon>
    </lineage>
</organism>
<keyword evidence="6" id="KW-0175">Coiled coil</keyword>
<keyword evidence="4" id="KW-0804">Transcription</keyword>
<dbReference type="GO" id="GO:0046983">
    <property type="term" value="F:protein dimerization activity"/>
    <property type="evidence" value="ECO:0007669"/>
    <property type="project" value="InterPro"/>
</dbReference>
<gene>
    <name evidence="9" type="primary">bHLH60</name>
</gene>
<name>A0A7M3UQL8_9ASPA</name>
<evidence type="ECO:0000256" key="7">
    <source>
        <dbReference type="SAM" id="MobiDB-lite"/>
    </source>
</evidence>
<dbReference type="AlphaFoldDB" id="A0A7M3UQL8"/>
<dbReference type="CDD" id="cd11446">
    <property type="entry name" value="bHLH_AtILR3_like"/>
    <property type="match status" value="1"/>
</dbReference>
<dbReference type="InterPro" id="IPR036638">
    <property type="entry name" value="HLH_DNA-bd_sf"/>
</dbReference>
<evidence type="ECO:0000256" key="3">
    <source>
        <dbReference type="ARBA" id="ARBA00023125"/>
    </source>
</evidence>
<dbReference type="Pfam" id="PF23177">
    <property type="entry name" value="bHLH_IRO3"/>
    <property type="match status" value="1"/>
</dbReference>
<evidence type="ECO:0000313" key="9">
    <source>
        <dbReference type="EMBL" id="QOJ43721.1"/>
    </source>
</evidence>
<dbReference type="InterPro" id="IPR057075">
    <property type="entry name" value="bHLH_IRO3"/>
</dbReference>
<proteinExistence type="evidence at transcript level"/>
<feature type="domain" description="BHLH" evidence="8">
    <location>
        <begin position="75"/>
        <end position="125"/>
    </location>
</feature>
<dbReference type="InterPro" id="IPR011598">
    <property type="entry name" value="bHLH_dom"/>
</dbReference>
<feature type="coiled-coil region" evidence="6">
    <location>
        <begin position="115"/>
        <end position="177"/>
    </location>
</feature>
<dbReference type="SUPFAM" id="SSF47459">
    <property type="entry name" value="HLH, helix-loop-helix DNA-binding domain"/>
    <property type="match status" value="1"/>
</dbReference>